<evidence type="ECO:0000256" key="2">
    <source>
        <dbReference type="ARBA" id="ARBA00022692"/>
    </source>
</evidence>
<dbReference type="SUPFAM" id="SSF58104">
    <property type="entry name" value="Methyl-accepting chemotaxis protein (MCP) signaling domain"/>
    <property type="match status" value="1"/>
</dbReference>
<dbReference type="OrthoDB" id="9811483at2"/>
<dbReference type="PANTHER" id="PTHR43077:SF10">
    <property type="entry name" value="TRANSPORT PERMEASE PROTEIN"/>
    <property type="match status" value="1"/>
</dbReference>
<feature type="transmembrane region" description="Helical" evidence="5">
    <location>
        <begin position="609"/>
        <end position="631"/>
    </location>
</feature>
<gene>
    <name evidence="6" type="ORF">DF200_00110</name>
</gene>
<feature type="transmembrane region" description="Helical" evidence="5">
    <location>
        <begin position="530"/>
        <end position="551"/>
    </location>
</feature>
<accession>A0A2U2MV36</accession>
<keyword evidence="4 5" id="KW-0472">Membrane</keyword>
<protein>
    <submittedName>
        <fullName evidence="6">Uncharacterized protein</fullName>
    </submittedName>
</protein>
<feature type="transmembrane region" description="Helical" evidence="5">
    <location>
        <begin position="563"/>
        <end position="589"/>
    </location>
</feature>
<reference evidence="6 7" key="1">
    <citation type="journal article" date="2018" name="Int. J. Syst. Evol. Microbiol.">
        <title>Bifidobacterium catulorum sp. nov., a novel taxon from the faeces of the baby common marmoset (Callithrix jacchus).</title>
        <authorList>
            <person name="Modesto M."/>
            <person name="Michelini S."/>
            <person name="Oki K."/>
            <person name="Biavati B."/>
            <person name="Watanabe K."/>
            <person name="Mattarelli P."/>
        </authorList>
    </citation>
    <scope>NUCLEOTIDE SEQUENCE [LARGE SCALE GENOMIC DNA]</scope>
    <source>
        <strain evidence="6 7">MRM 8.19</strain>
    </source>
</reference>
<dbReference type="EMBL" id="QFFN01000001">
    <property type="protein sequence ID" value="PWG60684.1"/>
    <property type="molecule type" value="Genomic_DNA"/>
</dbReference>
<dbReference type="Proteomes" id="UP000245753">
    <property type="component" value="Unassembled WGS sequence"/>
</dbReference>
<keyword evidence="3 5" id="KW-1133">Transmembrane helix</keyword>
<organism evidence="6 7">
    <name type="scientific">Bifidobacterium catulorum</name>
    <dbReference type="NCBI Taxonomy" id="1630173"/>
    <lineage>
        <taxon>Bacteria</taxon>
        <taxon>Bacillati</taxon>
        <taxon>Actinomycetota</taxon>
        <taxon>Actinomycetes</taxon>
        <taxon>Bifidobacteriales</taxon>
        <taxon>Bifidobacteriaceae</taxon>
        <taxon>Bifidobacterium</taxon>
    </lineage>
</organism>
<feature type="transmembrane region" description="Helical" evidence="5">
    <location>
        <begin position="499"/>
        <end position="524"/>
    </location>
</feature>
<dbReference type="RefSeq" id="WP_109136280.1">
    <property type="nucleotide sequence ID" value="NZ_QFFN01000001.1"/>
</dbReference>
<sequence length="651" mass="66824">MSLIPESVSASLTPISASQDGKRLTLRTWLAIVLIPVLIMALCTSAFLHPGTNHGTARAAVVNNDEPVTVDGQILPLGRQLAGQLTHADDSAYTWVLTNGDDADKGLASGTYAAKVTIPKNFSESIAATAKATTTGDAAKVAQGLVRLDASTASGVLDPAASGASAHNVRTELDDMILTTYLENIYSGFNTLHDGISSAAGGAKDLHDGTSQLTKGIDQLSDGSGKLVTGSDQLADGLEDAAKQTETLPDSTQQLADGAQQVADGNRQIARTVAPMADRAVSTIDATPSANSLLDQIQPLAQQCRDDNAPDDLCAGLEEALSNARTVAQSIDVAKTDAKTVISTARDSVNRLADGSQQVADGAKRLAGAAPALQSGIASAATGARQLADGAAALDTGITQLGGGADKLDNGTKQLADGLGDALEKIPTFSQYARDKLADTAAQPSRIDVSAPSIGVMAITFLATLALWGLAIATYVFTRALPADILISREPTWKMVVKAILPGTLMAVTGAAVIGVLVWVALGLDVGKGLALLTASLVVAFTFGSINQALVGSFGHSGRIGSMLMMALTVATGVISTIPGWLAGVVPLLPTHAATAILRGVVTGGGITAAPIGTLVTWWLAGFAICVIMTARRRMLDPRQLRPRTVTEEHA</sequence>
<feature type="transmembrane region" description="Helical" evidence="5">
    <location>
        <begin position="454"/>
        <end position="478"/>
    </location>
</feature>
<evidence type="ECO:0000256" key="5">
    <source>
        <dbReference type="SAM" id="Phobius"/>
    </source>
</evidence>
<dbReference type="AlphaFoldDB" id="A0A2U2MV36"/>
<dbReference type="GO" id="GO:0016020">
    <property type="term" value="C:membrane"/>
    <property type="evidence" value="ECO:0007669"/>
    <property type="project" value="UniProtKB-SubCell"/>
</dbReference>
<keyword evidence="2 5" id="KW-0812">Transmembrane</keyword>
<keyword evidence="7" id="KW-1185">Reference proteome</keyword>
<proteinExistence type="predicted"/>
<evidence type="ECO:0000256" key="4">
    <source>
        <dbReference type="ARBA" id="ARBA00023136"/>
    </source>
</evidence>
<feature type="transmembrane region" description="Helical" evidence="5">
    <location>
        <begin position="29"/>
        <end position="48"/>
    </location>
</feature>
<dbReference type="InterPro" id="IPR051328">
    <property type="entry name" value="T7SS_ABC-Transporter"/>
</dbReference>
<name>A0A2U2MV36_9BIFI</name>
<dbReference type="NCBIfam" id="TIGR03057">
    <property type="entry name" value="xxxLxxG_by_4"/>
    <property type="match status" value="2"/>
</dbReference>
<comment type="caution">
    <text evidence="6">The sequence shown here is derived from an EMBL/GenBank/DDBJ whole genome shotgun (WGS) entry which is preliminary data.</text>
</comment>
<evidence type="ECO:0000313" key="6">
    <source>
        <dbReference type="EMBL" id="PWG60684.1"/>
    </source>
</evidence>
<dbReference type="Gene3D" id="1.10.287.950">
    <property type="entry name" value="Methyl-accepting chemotaxis protein"/>
    <property type="match status" value="2"/>
</dbReference>
<evidence type="ECO:0000256" key="3">
    <source>
        <dbReference type="ARBA" id="ARBA00022989"/>
    </source>
</evidence>
<dbReference type="InterPro" id="IPR023908">
    <property type="entry name" value="xxxLxxG_rpt"/>
</dbReference>
<evidence type="ECO:0000313" key="7">
    <source>
        <dbReference type="Proteomes" id="UP000245753"/>
    </source>
</evidence>
<evidence type="ECO:0000256" key="1">
    <source>
        <dbReference type="ARBA" id="ARBA00004141"/>
    </source>
</evidence>
<dbReference type="PANTHER" id="PTHR43077">
    <property type="entry name" value="TRANSPORT PERMEASE YVFS-RELATED"/>
    <property type="match status" value="1"/>
</dbReference>
<comment type="subcellular location">
    <subcellularLocation>
        <location evidence="1">Membrane</location>
        <topology evidence="1">Multi-pass membrane protein</topology>
    </subcellularLocation>
</comment>